<organism evidence="1 2">
    <name type="scientific">Albugo candida</name>
    <dbReference type="NCBI Taxonomy" id="65357"/>
    <lineage>
        <taxon>Eukaryota</taxon>
        <taxon>Sar</taxon>
        <taxon>Stramenopiles</taxon>
        <taxon>Oomycota</taxon>
        <taxon>Peronosporomycetes</taxon>
        <taxon>Albuginales</taxon>
        <taxon>Albuginaceae</taxon>
        <taxon>Albugo</taxon>
    </lineage>
</organism>
<gene>
    <name evidence="1" type="ORF">BN9_034190</name>
</gene>
<dbReference type="Proteomes" id="UP000053237">
    <property type="component" value="Unassembled WGS sequence"/>
</dbReference>
<sequence length="116" mass="13690">MRITLRIDVKCPELRITRKVYQITSKHLRIDCIVSYFTEEEIHRVVLHAINRDWLCSTESNRSLSNWISVFIVSQDSTLFHSYQFHSLVFSDPLPKHLYPSQSIILSNHSLLFETV</sequence>
<comment type="caution">
    <text evidence="1">The sequence shown here is derived from an EMBL/GenBank/DDBJ whole genome shotgun (WGS) entry which is preliminary data.</text>
</comment>
<proteinExistence type="predicted"/>
<keyword evidence="2" id="KW-1185">Reference proteome</keyword>
<name>A0A024G7U2_9STRA</name>
<evidence type="ECO:0000313" key="1">
    <source>
        <dbReference type="EMBL" id="CCI42635.1"/>
    </source>
</evidence>
<evidence type="ECO:0000313" key="2">
    <source>
        <dbReference type="Proteomes" id="UP000053237"/>
    </source>
</evidence>
<dbReference type="InParanoid" id="A0A024G7U2"/>
<dbReference type="EMBL" id="CAIX01000037">
    <property type="protein sequence ID" value="CCI42635.1"/>
    <property type="molecule type" value="Genomic_DNA"/>
</dbReference>
<accession>A0A024G7U2</accession>
<reference evidence="1 2" key="1">
    <citation type="submission" date="2012-05" db="EMBL/GenBank/DDBJ databases">
        <title>Recombination and specialization in a pathogen metapopulation.</title>
        <authorList>
            <person name="Gardiner A."/>
            <person name="Kemen E."/>
            <person name="Schultz-Larsen T."/>
            <person name="MacLean D."/>
            <person name="Van Oosterhout C."/>
            <person name="Jones J.D.G."/>
        </authorList>
    </citation>
    <scope>NUCLEOTIDE SEQUENCE [LARGE SCALE GENOMIC DNA]</scope>
    <source>
        <strain evidence="1 2">Ac Nc2</strain>
    </source>
</reference>
<protein>
    <submittedName>
        <fullName evidence="1">Uncharacterized protein</fullName>
    </submittedName>
</protein>
<dbReference type="AlphaFoldDB" id="A0A024G7U2"/>